<feature type="transmembrane region" description="Helical" evidence="1">
    <location>
        <begin position="33"/>
        <end position="54"/>
    </location>
</feature>
<keyword evidence="1" id="KW-0472">Membrane</keyword>
<feature type="transmembrane region" description="Helical" evidence="1">
    <location>
        <begin position="91"/>
        <end position="111"/>
    </location>
</feature>
<keyword evidence="1" id="KW-1133">Transmembrane helix</keyword>
<feature type="non-terminal residue" evidence="2">
    <location>
        <position position="617"/>
    </location>
</feature>
<reference evidence="2" key="1">
    <citation type="journal article" date="2015" name="Nature">
        <title>Complex archaea that bridge the gap between prokaryotes and eukaryotes.</title>
        <authorList>
            <person name="Spang A."/>
            <person name="Saw J.H."/>
            <person name="Jorgensen S.L."/>
            <person name="Zaremba-Niedzwiedzka K."/>
            <person name="Martijn J."/>
            <person name="Lind A.E."/>
            <person name="van Eijk R."/>
            <person name="Schleper C."/>
            <person name="Guy L."/>
            <person name="Ettema T.J."/>
        </authorList>
    </citation>
    <scope>NUCLEOTIDE SEQUENCE</scope>
</reference>
<organism evidence="2">
    <name type="scientific">marine sediment metagenome</name>
    <dbReference type="NCBI Taxonomy" id="412755"/>
    <lineage>
        <taxon>unclassified sequences</taxon>
        <taxon>metagenomes</taxon>
        <taxon>ecological metagenomes</taxon>
    </lineage>
</organism>
<dbReference type="AlphaFoldDB" id="A0A0F9F6Z7"/>
<keyword evidence="1" id="KW-0812">Transmembrane</keyword>
<accession>A0A0F9F6Z7</accession>
<gene>
    <name evidence="2" type="ORF">LCGC14_1988450</name>
</gene>
<evidence type="ECO:0000256" key="1">
    <source>
        <dbReference type="SAM" id="Phobius"/>
    </source>
</evidence>
<feature type="transmembrane region" description="Helical" evidence="1">
    <location>
        <begin position="61"/>
        <end position="79"/>
    </location>
</feature>
<protein>
    <submittedName>
        <fullName evidence="2">Uncharacterized protein</fullName>
    </submittedName>
</protein>
<comment type="caution">
    <text evidence="2">The sequence shown here is derived from an EMBL/GenBank/DDBJ whole genome shotgun (WGS) entry which is preliminary data.</text>
</comment>
<name>A0A0F9F6Z7_9ZZZZ</name>
<proteinExistence type="predicted"/>
<evidence type="ECO:0000313" key="2">
    <source>
        <dbReference type="EMBL" id="KKL82068.1"/>
    </source>
</evidence>
<sequence>MFLLYALVIGILGGALPYLHIGSRDNSASEVVIRMAIAFVINFIVALIVGYLVTPFFYGPFWGMTLSLIIFGAINSFIAGMMEDRITTGGMVYAAFVVVIMFRGCAGMPIWNADDYRAMLGDVEERSWQDDMSPVDITHIRVVSKEQARWLGNKVIGEAEGSIGSRYEIGDYTIQRVQEELYWVAPLEFRGFSKWISHKHSPGFVMVSAEDRNRSPELFTDFKMRYMTSSYFGTKLRRHLYTHGWASHGLTEYSFELNDNLQPYWVITVFHPTIQYFAKAVDGVLIVDPETGETTFYQGNEVPDWVDRVYPENFAESYISWYGKFVQGWVNSWWGEENVEKTPYGQDSDDVMLIYGSDGNPYWFTGMTSSSAADQSLTSFVLMNSRTGKARKYRATGPNEEAVLEAVQNSVSNYAGYRGTQPIPYNIYGEFTWVVPVVSEKNILQRVALVRASNATVKLGMDLRESLREYRVLLSSAGFSTAPTSSADYMSHEGLQLSRLSREVTTTTTLYYLYFDEVPGIIFTATSNVSPEITISQPGDTVNIGYIETREPFLQLNAFDNLGLTVRTSAEQVKLSERRAGTDSAQAQRTMVREVRQELDNLSPEELQQLYETLNNT</sequence>
<dbReference type="EMBL" id="LAZR01022375">
    <property type="protein sequence ID" value="KKL82068.1"/>
    <property type="molecule type" value="Genomic_DNA"/>
</dbReference>